<dbReference type="EMBL" id="BMVX01000019">
    <property type="protein sequence ID" value="GGZ82096.1"/>
    <property type="molecule type" value="Genomic_DNA"/>
</dbReference>
<accession>A0A5P2UW44</accession>
<dbReference type="AlphaFoldDB" id="A0A5P2UW44"/>
<evidence type="ECO:0000313" key="2">
    <source>
        <dbReference type="EMBL" id="GGZ82096.1"/>
    </source>
</evidence>
<dbReference type="Pfam" id="PF00775">
    <property type="entry name" value="Dioxygenase_C"/>
    <property type="match status" value="1"/>
</dbReference>
<dbReference type="InterPro" id="IPR015889">
    <property type="entry name" value="Intradiol_dOase_core"/>
</dbReference>
<keyword evidence="4" id="KW-1185">Reference proteome</keyword>
<evidence type="ECO:0000313" key="3">
    <source>
        <dbReference type="EMBL" id="QEU82559.1"/>
    </source>
</evidence>
<dbReference type="RefSeq" id="WP_150521570.1">
    <property type="nucleotide sequence ID" value="NZ_BMVX01000019.1"/>
</dbReference>
<dbReference type="Proteomes" id="UP000326831">
    <property type="component" value="Chromosome"/>
</dbReference>
<protein>
    <submittedName>
        <fullName evidence="3">Intradiol ring-cleavage dioxygenase</fullName>
    </submittedName>
</protein>
<reference evidence="2" key="3">
    <citation type="submission" date="2020-09" db="EMBL/GenBank/DDBJ databases">
        <authorList>
            <person name="Sun Q."/>
            <person name="Ohkuma M."/>
        </authorList>
    </citation>
    <scope>NUCLEOTIDE SEQUENCE</scope>
    <source>
        <strain evidence="2">JCM 4834</strain>
    </source>
</reference>
<dbReference type="GO" id="GO:0008199">
    <property type="term" value="F:ferric iron binding"/>
    <property type="evidence" value="ECO:0007669"/>
    <property type="project" value="InterPro"/>
</dbReference>
<dbReference type="PANTHER" id="PTHR34315">
    <property type="match status" value="1"/>
</dbReference>
<reference evidence="2" key="1">
    <citation type="journal article" date="2014" name="Int. J. Syst. Evol. Microbiol.">
        <title>Complete genome sequence of Corynebacterium casei LMG S-19264T (=DSM 44701T), isolated from a smear-ripened cheese.</title>
        <authorList>
            <consortium name="US DOE Joint Genome Institute (JGI-PGF)"/>
            <person name="Walter F."/>
            <person name="Albersmeier A."/>
            <person name="Kalinowski J."/>
            <person name="Ruckert C."/>
        </authorList>
    </citation>
    <scope>NUCLEOTIDE SEQUENCE</scope>
    <source>
        <strain evidence="2">JCM 4834</strain>
    </source>
</reference>
<dbReference type="PANTHER" id="PTHR34315:SF1">
    <property type="entry name" value="INTRADIOL RING-CLEAVAGE DIOXYGENASES DOMAIN-CONTAINING PROTEIN-RELATED"/>
    <property type="match status" value="1"/>
</dbReference>
<dbReference type="KEGG" id="ssub:CP968_33755"/>
<dbReference type="EMBL" id="CP023701">
    <property type="protein sequence ID" value="QEU82559.1"/>
    <property type="molecule type" value="Genomic_DNA"/>
</dbReference>
<sequence>MAVPDPSPTSRRTVLRAAGSAGIAALALTSGCAGGASGAGAGERTGAVPATARTGTGTAPVPVPVPACVLAPKTGDGPYYVPHARLRSDIVEDRGGVPLRLDLTVVRAARGCRPLAGIAVDVWHADALGTYSADGAAFLRGTQLTDATGTVSFRTIVPGWYAHVAPHVHVKVHPDAHTEAATQVFLPEELLRQVFRRDPYSRRRAPAHPNTRDDRFAAKGALMTLGPVAYGAGYRAAFTVGVE</sequence>
<feature type="domain" description="Intradiol ring-cleavage dioxygenases" evidence="1">
    <location>
        <begin position="76"/>
        <end position="164"/>
    </location>
</feature>
<proteinExistence type="predicted"/>
<dbReference type="GO" id="GO:0016702">
    <property type="term" value="F:oxidoreductase activity, acting on single donors with incorporation of molecular oxygen, incorporation of two atoms of oxygen"/>
    <property type="evidence" value="ECO:0007669"/>
    <property type="project" value="InterPro"/>
</dbReference>
<dbReference type="Gene3D" id="2.60.130.10">
    <property type="entry name" value="Aromatic compound dioxygenase"/>
    <property type="match status" value="1"/>
</dbReference>
<organism evidence="3 4">
    <name type="scientific">Streptomyces subrutilus</name>
    <dbReference type="NCBI Taxonomy" id="36818"/>
    <lineage>
        <taxon>Bacteria</taxon>
        <taxon>Bacillati</taxon>
        <taxon>Actinomycetota</taxon>
        <taxon>Actinomycetes</taxon>
        <taxon>Kitasatosporales</taxon>
        <taxon>Streptomycetaceae</taxon>
        <taxon>Streptomyces</taxon>
    </lineage>
</organism>
<gene>
    <name evidence="3" type="ORF">CP968_33755</name>
    <name evidence="2" type="ORF">GCM10010371_47280</name>
</gene>
<dbReference type="InterPro" id="IPR000627">
    <property type="entry name" value="Intradiol_dOase_C"/>
</dbReference>
<dbReference type="PROSITE" id="PS51318">
    <property type="entry name" value="TAT"/>
    <property type="match status" value="1"/>
</dbReference>
<reference evidence="3 4" key="2">
    <citation type="submission" date="2017-09" db="EMBL/GenBank/DDBJ databases">
        <authorList>
            <person name="Lee N."/>
            <person name="Cho B.-K."/>
        </authorList>
    </citation>
    <scope>NUCLEOTIDE SEQUENCE [LARGE SCALE GENOMIC DNA]</scope>
    <source>
        <strain evidence="3 4">ATCC 27467</strain>
    </source>
</reference>
<dbReference type="InterPro" id="IPR006311">
    <property type="entry name" value="TAT_signal"/>
</dbReference>
<keyword evidence="3" id="KW-0560">Oxidoreductase</keyword>
<keyword evidence="3" id="KW-0223">Dioxygenase</keyword>
<evidence type="ECO:0000259" key="1">
    <source>
        <dbReference type="Pfam" id="PF00775"/>
    </source>
</evidence>
<dbReference type="OrthoDB" id="9800887at2"/>
<dbReference type="Proteomes" id="UP000634660">
    <property type="component" value="Unassembled WGS sequence"/>
</dbReference>
<name>A0A5P2UW44_9ACTN</name>
<dbReference type="SUPFAM" id="SSF49482">
    <property type="entry name" value="Aromatic compound dioxygenase"/>
    <property type="match status" value="1"/>
</dbReference>
<evidence type="ECO:0000313" key="4">
    <source>
        <dbReference type="Proteomes" id="UP000326831"/>
    </source>
</evidence>